<dbReference type="Proteomes" id="UP000325433">
    <property type="component" value="Unassembled WGS sequence"/>
</dbReference>
<dbReference type="AlphaFoldDB" id="A0A5N6VLA9"/>
<reference evidence="3" key="1">
    <citation type="submission" date="2019-04" db="EMBL/GenBank/DDBJ databases">
        <title>Friends and foes A comparative genomics studyof 23 Aspergillus species from section Flavi.</title>
        <authorList>
            <consortium name="DOE Joint Genome Institute"/>
            <person name="Kjaerbolling I."/>
            <person name="Vesth T."/>
            <person name="Frisvad J.C."/>
            <person name="Nybo J.L."/>
            <person name="Theobald S."/>
            <person name="Kildgaard S."/>
            <person name="Isbrandt T."/>
            <person name="Kuo A."/>
            <person name="Sato A."/>
            <person name="Lyhne E.K."/>
            <person name="Kogle M.E."/>
            <person name="Wiebenga A."/>
            <person name="Kun R.S."/>
            <person name="Lubbers R.J."/>
            <person name="Makela M.R."/>
            <person name="Barry K."/>
            <person name="Chovatia M."/>
            <person name="Clum A."/>
            <person name="Daum C."/>
            <person name="Haridas S."/>
            <person name="He G."/>
            <person name="LaButti K."/>
            <person name="Lipzen A."/>
            <person name="Mondo S."/>
            <person name="Riley R."/>
            <person name="Salamov A."/>
            <person name="Simmons B.A."/>
            <person name="Magnuson J.K."/>
            <person name="Henrissat B."/>
            <person name="Mortensen U.H."/>
            <person name="Larsen T.O."/>
            <person name="Devries R.P."/>
            <person name="Grigoriev I.V."/>
            <person name="Machida M."/>
            <person name="Baker S.E."/>
            <person name="Andersen M.R."/>
        </authorList>
    </citation>
    <scope>NUCLEOTIDE SEQUENCE [LARGE SCALE GENOMIC DNA]</scope>
    <source>
        <strain evidence="3">CBS 130015</strain>
    </source>
</reference>
<feature type="region of interest" description="Disordered" evidence="1">
    <location>
        <begin position="460"/>
        <end position="485"/>
    </location>
</feature>
<feature type="region of interest" description="Disordered" evidence="1">
    <location>
        <begin position="1"/>
        <end position="102"/>
    </location>
</feature>
<evidence type="ECO:0000256" key="1">
    <source>
        <dbReference type="SAM" id="MobiDB-lite"/>
    </source>
</evidence>
<proteinExistence type="predicted"/>
<organism evidence="2 3">
    <name type="scientific">Aspergillus transmontanensis</name>
    <dbReference type="NCBI Taxonomy" id="1034304"/>
    <lineage>
        <taxon>Eukaryota</taxon>
        <taxon>Fungi</taxon>
        <taxon>Dikarya</taxon>
        <taxon>Ascomycota</taxon>
        <taxon>Pezizomycotina</taxon>
        <taxon>Eurotiomycetes</taxon>
        <taxon>Eurotiomycetidae</taxon>
        <taxon>Eurotiales</taxon>
        <taxon>Aspergillaceae</taxon>
        <taxon>Aspergillus</taxon>
        <taxon>Aspergillus subgen. Circumdati</taxon>
    </lineage>
</organism>
<protein>
    <submittedName>
        <fullName evidence="2">Uncharacterized protein</fullName>
    </submittedName>
</protein>
<keyword evidence="3" id="KW-1185">Reference proteome</keyword>
<name>A0A5N6VLA9_9EURO</name>
<sequence>MRLRASVRPPERYESEHFYTSLGQKSLRQNRNTNRPPYTDFNPNLPPAVFPTLDFHRPGIPEPDKGAQRRGGEEADNATAPPHGREQAGNHGETKDNNETRVDLENISISQVENYVSSNGDLNPVYIQNMATMAAVDSSSVSDDLHDETDGINVQDESAHEICDPEWSDLCPGIQVEIFDNLLQFYTWKDACHKLNLSREDQEEVEEHLSARDKQMEREESQMKNMRRKQLRALLKIDNSARHLQDSHQFVFRKISRETTGHLRRGTSPPDYLMCHTKEVMKAKEYLRQQGLDSRYAGDWGNSISPTHPSGNGQDQDMSNLGKQVNCAQYLELATDTADDYMMDNALDYKAPASILDKQSFINTVGTAAIASPRDMALCRGNLDAAPRWLNLLYQHSIRNYQPAFRENKLVCLKIGTERAAQIRDTQPIACIQPAKLVKRFPPIDAIYYDPPSWTPGITQNSGAGTNPTMPPRPRQTWSSEPQPLQRTMGGNWSYSSFEPHPTTSSMRFQQKLEEARLETQRAKIRGAQQLAGRRCYEPSFTPRQSPEGINRSPSTATGICMPPNNSGELYGASMPSQSEGSSRAVTSTETSLHDSTERGTAPGTMCSPSIASNLYHSGNLWTQPSVAPMMQVDEEHEGLRYEDEYCPIDDEVVLLPGGNPYC</sequence>
<feature type="compositionally biased region" description="Polar residues" evidence="1">
    <location>
        <begin position="21"/>
        <end position="36"/>
    </location>
</feature>
<evidence type="ECO:0000313" key="3">
    <source>
        <dbReference type="Proteomes" id="UP000325433"/>
    </source>
</evidence>
<evidence type="ECO:0000313" key="2">
    <source>
        <dbReference type="EMBL" id="KAE8309201.1"/>
    </source>
</evidence>
<feature type="compositionally biased region" description="Basic and acidic residues" evidence="1">
    <location>
        <begin position="83"/>
        <end position="102"/>
    </location>
</feature>
<feature type="compositionally biased region" description="Polar residues" evidence="1">
    <location>
        <begin position="476"/>
        <end position="485"/>
    </location>
</feature>
<feature type="compositionally biased region" description="Polar residues" evidence="1">
    <location>
        <begin position="575"/>
        <end position="591"/>
    </location>
</feature>
<accession>A0A5N6VLA9</accession>
<feature type="compositionally biased region" description="Basic and acidic residues" evidence="1">
    <location>
        <begin position="54"/>
        <end position="73"/>
    </location>
</feature>
<dbReference type="EMBL" id="ML738371">
    <property type="protein sequence ID" value="KAE8309201.1"/>
    <property type="molecule type" value="Genomic_DNA"/>
</dbReference>
<gene>
    <name evidence="2" type="ORF">BDV41DRAFT_456664</name>
</gene>
<feature type="region of interest" description="Disordered" evidence="1">
    <location>
        <begin position="538"/>
        <end position="608"/>
    </location>
</feature>
<feature type="compositionally biased region" description="Polar residues" evidence="1">
    <location>
        <begin position="552"/>
        <end position="568"/>
    </location>
</feature>